<gene>
    <name evidence="1" type="ORF">H4Q31_15660</name>
</gene>
<dbReference type="PANTHER" id="PTHR38451:SF1">
    <property type="entry name" value="TRNA (ADENINE(22)-N(1))-METHYLTRANSFERASE"/>
    <property type="match status" value="1"/>
</dbReference>
<keyword evidence="1" id="KW-0808">Transferase</keyword>
<dbReference type="AlphaFoldDB" id="A0A841TEQ1"/>
<dbReference type="Gene3D" id="3.40.50.150">
    <property type="entry name" value="Vaccinia Virus protein VP39"/>
    <property type="match status" value="1"/>
</dbReference>
<name>A0A841TEQ1_9BACL</name>
<keyword evidence="1" id="KW-0489">Methyltransferase</keyword>
<dbReference type="GO" id="GO:0160105">
    <property type="term" value="F:tRNA (adenine(22)-N1)-methyltransferase activity"/>
    <property type="evidence" value="ECO:0007669"/>
    <property type="project" value="InterPro"/>
</dbReference>
<keyword evidence="2" id="KW-1185">Reference proteome</keyword>
<dbReference type="GO" id="GO:0032259">
    <property type="term" value="P:methylation"/>
    <property type="evidence" value="ECO:0007669"/>
    <property type="project" value="UniProtKB-KW"/>
</dbReference>
<dbReference type="EMBL" id="JACJVN010000059">
    <property type="protein sequence ID" value="MBB6678726.1"/>
    <property type="molecule type" value="Genomic_DNA"/>
</dbReference>
<dbReference type="Proteomes" id="UP000574133">
    <property type="component" value="Unassembled WGS sequence"/>
</dbReference>
<dbReference type="InterPro" id="IPR006901">
    <property type="entry name" value="TrmK"/>
</dbReference>
<dbReference type="InterPro" id="IPR029063">
    <property type="entry name" value="SAM-dependent_MTases_sf"/>
</dbReference>
<dbReference type="RefSeq" id="WP_185179992.1">
    <property type="nucleotide sequence ID" value="NZ_JACJVN010000059.1"/>
</dbReference>
<organism evidence="1 2">
    <name type="scientific">Cohnella lubricantis</name>
    <dbReference type="NCBI Taxonomy" id="2163172"/>
    <lineage>
        <taxon>Bacteria</taxon>
        <taxon>Bacillati</taxon>
        <taxon>Bacillota</taxon>
        <taxon>Bacilli</taxon>
        <taxon>Bacillales</taxon>
        <taxon>Paenibacillaceae</taxon>
        <taxon>Cohnella</taxon>
    </lineage>
</organism>
<reference evidence="1 2" key="1">
    <citation type="submission" date="2020-08" db="EMBL/GenBank/DDBJ databases">
        <title>Cohnella phylogeny.</title>
        <authorList>
            <person name="Dunlap C."/>
        </authorList>
    </citation>
    <scope>NUCLEOTIDE SEQUENCE [LARGE SCALE GENOMIC DNA]</scope>
    <source>
        <strain evidence="1 2">DSM 103658</strain>
    </source>
</reference>
<evidence type="ECO:0000313" key="1">
    <source>
        <dbReference type="EMBL" id="MBB6678726.1"/>
    </source>
</evidence>
<evidence type="ECO:0000313" key="2">
    <source>
        <dbReference type="Proteomes" id="UP000574133"/>
    </source>
</evidence>
<dbReference type="Pfam" id="PF12847">
    <property type="entry name" value="Methyltransf_18"/>
    <property type="match status" value="1"/>
</dbReference>
<dbReference type="SUPFAM" id="SSF53335">
    <property type="entry name" value="S-adenosyl-L-methionine-dependent methyltransferases"/>
    <property type="match status" value="1"/>
</dbReference>
<sequence length="271" mass="29560">MMQSQNNGSGAKLSERLSALAAWVPQGARFADIGTDHALLPVYLAEAGRVKSAVAGDVNKGPVEAARRQVASAGLNDIISVRQGDGLTVLAPGEVDTVCIAGMGGSLMVRLLNQAGERLDGVRTLILSPHVAEDQVRHWLVGHAYVLEGERLIEEDGEIYTVLRAVQADRQEADRRNGELYDPSGLGFKVPAASAIPQELLYEMGPLLLRSSDEAFRRKWLAEIAKRETIIGRLRLSTGEEAVRKAKEWEETIRMLKEVLACWPAERLSSN</sequence>
<accession>A0A841TEQ1</accession>
<dbReference type="Gene3D" id="1.10.287.1890">
    <property type="match status" value="1"/>
</dbReference>
<protein>
    <submittedName>
        <fullName evidence="1">SAM-dependent methyltransferase</fullName>
    </submittedName>
</protein>
<proteinExistence type="predicted"/>
<dbReference type="PANTHER" id="PTHR38451">
    <property type="entry name" value="TRNA (ADENINE(22)-N(1))-METHYLTRANSFERASE"/>
    <property type="match status" value="1"/>
</dbReference>
<dbReference type="PIRSF" id="PIRSF018637">
    <property type="entry name" value="TrmK"/>
    <property type="match status" value="1"/>
</dbReference>
<comment type="caution">
    <text evidence="1">The sequence shown here is derived from an EMBL/GenBank/DDBJ whole genome shotgun (WGS) entry which is preliminary data.</text>
</comment>